<organism evidence="1">
    <name type="scientific">Xanthomonas citri pv. phaseoli var. fuscans</name>
    <dbReference type="NCBI Taxonomy" id="473423"/>
    <lineage>
        <taxon>Bacteria</taxon>
        <taxon>Pseudomonadati</taxon>
        <taxon>Pseudomonadota</taxon>
        <taxon>Gammaproteobacteria</taxon>
        <taxon>Lysobacterales</taxon>
        <taxon>Lysobacteraceae</taxon>
        <taxon>Xanthomonas</taxon>
    </lineage>
</organism>
<dbReference type="EMBL" id="CP021018">
    <property type="protein sequence ID" value="ATS88638.1"/>
    <property type="molecule type" value="Genomic_DNA"/>
</dbReference>
<name>A0A808FFR6_XANCI</name>
<reference evidence="1" key="1">
    <citation type="journal article" date="2017" name="BMC Genomics">
        <title>Xanthomonas adaptation to common bean is associated with horizontal transfers of genes encoding TAL effectors.</title>
        <authorList>
            <person name="Ruh M."/>
            <person name="Briand M."/>
            <person name="Bonneau S."/>
            <person name="Jacques M.A."/>
            <person name="Chen N.W.G."/>
        </authorList>
    </citation>
    <scope>NUCLEOTIDE SEQUENCE [LARGE SCALE GENOMIC DNA]</scope>
    <source>
        <strain evidence="1">CFBP6167</strain>
    </source>
</reference>
<sequence length="128" mass="14282">MCTCLDWKLLHLDIGTSGNITLVPRTEPLITDQSPPFQHAIAYISRERWARRVGCLTVIATVATVASVELSVTHISLQPSVTRNRRREVCGQPLHTAPILVDLAASPRNAAIRNRMDRRSNQRYALNA</sequence>
<proteinExistence type="predicted"/>
<evidence type="ECO:0000313" key="1">
    <source>
        <dbReference type="EMBL" id="ATS88638.1"/>
    </source>
</evidence>
<accession>A0A808FFR6</accession>
<gene>
    <name evidence="1" type="ORF">XcfCFBP6167P_10290</name>
</gene>
<dbReference type="AlphaFoldDB" id="A0A808FFR6"/>
<protein>
    <submittedName>
        <fullName evidence="1">Uncharacterized protein</fullName>
    </submittedName>
</protein>